<dbReference type="InterPro" id="IPR011990">
    <property type="entry name" value="TPR-like_helical_dom_sf"/>
</dbReference>
<dbReference type="GO" id="GO:0016887">
    <property type="term" value="F:ATP hydrolysis activity"/>
    <property type="evidence" value="ECO:0007669"/>
    <property type="project" value="InterPro"/>
</dbReference>
<evidence type="ECO:0000259" key="1">
    <source>
        <dbReference type="SMART" id="SM01043"/>
    </source>
</evidence>
<name>A0A9W6R817_9PSEU</name>
<dbReference type="SUPFAM" id="SSF48452">
    <property type="entry name" value="TPR-like"/>
    <property type="match status" value="2"/>
</dbReference>
<sequence length="1079" mass="116129">MTTELILLSRVAYRDREISGPRLRGLLALLAGDLRSGCGTGRLVEGLWPDERPENPAKALQILVSRARAQLGPGLITRTATGYRLTLSEEQVDSSAVLLSAAASAKHARAGDHAAALAAAEAGLKLCSLEVQPTDPAWGQAPGPLCLPGVQPPDPAWGQAPRPPWAAQADTAAEDPLSRLRAERVPVYRALVRARALAFSRLGRHAEAVDALTALFREHPRDEEVLLELLRCEAATTGPSAALARYEEYRRSLRDELGSDPGAALQAAHRELLQETTPAVRHGVEHEPNPLLGRDDDLTAVANLLRSSRVTSIVGPGGLGKTRLAHGVSRQATERTVYFVALAGVTTDDDVAVEVASALGGGESLRGLRSVATDVVTSIAAVLSPAPALLVLDNCEHVIGGVAELVRALVSLTRDLRVLTTSRAPLGLSSESVYLLPELDLSTSVELFTQRARAARPGAELPPDVVTELCRHLDGLPLAVELAAARVRVMSVAEVARRLDDRFSLLRGGNRDAPARHRALWTVVEWSWNLLEPAGQAAMRTLSVFPGGFSADAARQLLGGADDVLEDLVDQSLLKVADTRAGARFRMLETVREFSTLKREEAGETDRVWRAFLSWARNFGLSHHDSPFGPDLAPATQLIRTEQDNLMQALRYALAIEDGATVAATAAVLSALWTFEPNRARSSGREETDRFLSHYRPEPEFVEVTRTAAALSAAYTFTVKGVYATRSLVILRRLPPAPPDTPVRAIAAILCALPELDPEALIDLCDSEKPLLAGIAGVITSYFWEAAGDVDAALRAAGRMLDGLDRSEFPWLWGIIRARLAELHMHHDQGHEALRHLRLLWSMQEELDVWVDEIGTGWGIALACLQIGEVDEAERWFRKVGAGSPDARLTYHSFGLAVRGECLLARGEIDDGLSSWRRAMDSASDGEVLGRPVEPGLEPWTLEIKAVAVVAHARHGFLDLVEETPGELADALRVLLTDTGRYSPSNLTGFPLCGALLLALAMVDFDRGAARSGARLVALAERFAYLAQFPTMSVALARQAAERGDQAAYAKAIATYAGLSRDELCEAALAALNAATGHG</sequence>
<dbReference type="EMBL" id="BSTI01000015">
    <property type="protein sequence ID" value="GLY69287.1"/>
    <property type="molecule type" value="Genomic_DNA"/>
</dbReference>
<dbReference type="PRINTS" id="PR00364">
    <property type="entry name" value="DISEASERSIST"/>
</dbReference>
<feature type="domain" description="Bacterial transcriptional activator" evidence="1">
    <location>
        <begin position="92"/>
        <end position="273"/>
    </location>
</feature>
<dbReference type="SMART" id="SM01043">
    <property type="entry name" value="BTAD"/>
    <property type="match status" value="1"/>
</dbReference>
<evidence type="ECO:0000313" key="2">
    <source>
        <dbReference type="EMBL" id="GLY69287.1"/>
    </source>
</evidence>
<dbReference type="Gene3D" id="1.10.10.10">
    <property type="entry name" value="Winged helix-like DNA-binding domain superfamily/Winged helix DNA-binding domain"/>
    <property type="match status" value="1"/>
</dbReference>
<evidence type="ECO:0000313" key="3">
    <source>
        <dbReference type="Proteomes" id="UP001165136"/>
    </source>
</evidence>
<proteinExistence type="predicted"/>
<dbReference type="InterPro" id="IPR005158">
    <property type="entry name" value="BTAD"/>
</dbReference>
<gene>
    <name evidence="2" type="ORF">Atai01_59060</name>
</gene>
<protein>
    <recommendedName>
        <fullName evidence="1">Bacterial transcriptional activator domain-containing protein</fullName>
    </recommendedName>
</protein>
<dbReference type="InterPro" id="IPR049945">
    <property type="entry name" value="AAA_22"/>
</dbReference>
<keyword evidence="3" id="KW-1185">Reference proteome</keyword>
<comment type="caution">
    <text evidence="2">The sequence shown here is derived from an EMBL/GenBank/DDBJ whole genome shotgun (WGS) entry which is preliminary data.</text>
</comment>
<dbReference type="Proteomes" id="UP001165136">
    <property type="component" value="Unassembled WGS sequence"/>
</dbReference>
<dbReference type="PANTHER" id="PTHR47691:SF3">
    <property type="entry name" value="HTH-TYPE TRANSCRIPTIONAL REGULATOR RV0890C-RELATED"/>
    <property type="match status" value="1"/>
</dbReference>
<dbReference type="Pfam" id="PF03704">
    <property type="entry name" value="BTAD"/>
    <property type="match status" value="1"/>
</dbReference>
<dbReference type="PANTHER" id="PTHR47691">
    <property type="entry name" value="REGULATOR-RELATED"/>
    <property type="match status" value="1"/>
</dbReference>
<dbReference type="AlphaFoldDB" id="A0A9W6R817"/>
<dbReference type="Gene3D" id="1.25.40.10">
    <property type="entry name" value="Tetratricopeptide repeat domain"/>
    <property type="match status" value="2"/>
</dbReference>
<dbReference type="SUPFAM" id="SSF52540">
    <property type="entry name" value="P-loop containing nucleoside triphosphate hydrolases"/>
    <property type="match status" value="1"/>
</dbReference>
<accession>A0A9W6R817</accession>
<dbReference type="InterPro" id="IPR036388">
    <property type="entry name" value="WH-like_DNA-bd_sf"/>
</dbReference>
<dbReference type="Gene3D" id="3.40.50.300">
    <property type="entry name" value="P-loop containing nucleotide triphosphate hydrolases"/>
    <property type="match status" value="1"/>
</dbReference>
<dbReference type="RefSeq" id="WP_285488904.1">
    <property type="nucleotide sequence ID" value="NZ_BSTI01000015.1"/>
</dbReference>
<dbReference type="InterPro" id="IPR027417">
    <property type="entry name" value="P-loop_NTPase"/>
</dbReference>
<dbReference type="Pfam" id="PF13401">
    <property type="entry name" value="AAA_22"/>
    <property type="match status" value="1"/>
</dbReference>
<reference evidence="2" key="1">
    <citation type="submission" date="2023-03" db="EMBL/GenBank/DDBJ databases">
        <title>Amycolatopsis taiwanensis NBRC 103393.</title>
        <authorList>
            <person name="Ichikawa N."/>
            <person name="Sato H."/>
            <person name="Tonouchi N."/>
        </authorList>
    </citation>
    <scope>NUCLEOTIDE SEQUENCE</scope>
    <source>
        <strain evidence="2">NBRC 103393</strain>
    </source>
</reference>
<organism evidence="2 3">
    <name type="scientific">Amycolatopsis taiwanensis</name>
    <dbReference type="NCBI Taxonomy" id="342230"/>
    <lineage>
        <taxon>Bacteria</taxon>
        <taxon>Bacillati</taxon>
        <taxon>Actinomycetota</taxon>
        <taxon>Actinomycetes</taxon>
        <taxon>Pseudonocardiales</taxon>
        <taxon>Pseudonocardiaceae</taxon>
        <taxon>Amycolatopsis</taxon>
    </lineage>
</organism>